<evidence type="ECO:0000256" key="2">
    <source>
        <dbReference type="ARBA" id="ARBA00012493"/>
    </source>
</evidence>
<reference evidence="16 17" key="1">
    <citation type="submission" date="2015-02" db="EMBL/GenBank/DDBJ databases">
        <title>Draft Genome Sequences of Two Closely-Related Aflatoxigenic Aspergillus Species Obtained from the Cote d'Ivoire.</title>
        <authorList>
            <person name="Moore G.G."/>
            <person name="Beltz S.B."/>
            <person name="Mack B.M."/>
        </authorList>
    </citation>
    <scope>NUCLEOTIDE SEQUENCE [LARGE SCALE GENOMIC DNA]</scope>
    <source>
        <strain evidence="16 17">SRRC1468</strain>
    </source>
</reference>
<evidence type="ECO:0000256" key="5">
    <source>
        <dbReference type="ARBA" id="ARBA00022679"/>
    </source>
</evidence>
<evidence type="ECO:0000256" key="1">
    <source>
        <dbReference type="ARBA" id="ARBA00008001"/>
    </source>
</evidence>
<feature type="domain" description="Reverse transcriptase" evidence="15">
    <location>
        <begin position="687"/>
        <end position="1033"/>
    </location>
</feature>
<dbReference type="EMBL" id="JZBS01002706">
    <property type="protein sequence ID" value="KKK17603.1"/>
    <property type="molecule type" value="Genomic_DNA"/>
</dbReference>
<dbReference type="OrthoDB" id="289721at2759"/>
<evidence type="ECO:0000256" key="4">
    <source>
        <dbReference type="ARBA" id="ARBA00022454"/>
    </source>
</evidence>
<dbReference type="STRING" id="308745.A0A0F8UDF1"/>
<dbReference type="Pfam" id="PF12009">
    <property type="entry name" value="Telomerase_RBD"/>
    <property type="match status" value="1"/>
</dbReference>
<dbReference type="AlphaFoldDB" id="A0A0F8UDF1"/>
<sequence length="1233" mass="138394">MGTKRKRPSKNLTLHDPRTQHHSPNRNRIDTSDDLAAKSSGGQCFDAAEISHPVISLYYRQVVSLRQYILQRIPRSSKSRRRRIAAVRGENLHGAEAHGREGQEKERDLANLLDTTLVGVWTEISPTSTHERRKSWITSRQSQYINGTDTGPQCPQSEILHFAISTLFNYSGLSYQRPQHLLSHGFQRASGFDTHQLPCSIPGVVAKLPNKNVEMLKAAPWTDVLAVLGSNGDDIMLSLLLDCGLFVAVDPKKDIYCQISGIPLSALEPIQKPPEDGAVGAQETALPAQPLSAPPIDANRSIAAKTAREGKENTERGPNAIVFCRQRLRYARPHLDSGGRIEFGLPNHVLHRFPSNSMRQTEHVLKYVFPRQFGLHNVFTSDLNGWDSALFKNYSSREEEIAKQEQMKRARYLRRASRTTTGLVECDAPIKIPKRLRGTAVELVRQLQNRNKRCSYGRLLNYYCPTEDSGPWTFGPGSAQSTQAGELASSALLPLATQPSVLNQDDAPSPSTETVTGVRSKPAKPKVNFTDHAAPVSSVSAFCRAVIRNLIPLAFLGTGQDGTDHQKIILGHVDKFVRMRRFESLSLQEICKGVKISRIPWLAPQTLRTQGKLSASDLQKRKELFHEFIYYVFDSILIPLIRGNFYVTESQVHRNRLFYFRHDVWRRLTLQPLAKLRSSMFEELNAEASQRAPGGRLLGYGSLRLLPKTTGIRPILNLRRRMLVETRWAGQTRQSWGQSVNSALAPILSMLNYEKAQKTDLLGSGVCSVGDIHLRLKEFKKSLLSRQGHNQPPTPLYFVKLDIQSCFDTIPQRSLVRLIENLVSEEAYHYTKYVEMRPGNEFHSMWPPQRASEPVRARRRFAGRIGPMRNPEHLTQALANGGVAARRNTVFVDTTTQKAYSCEYLLDLLDEHVRHNRVKIGKKYFRQRNGIPQGSVLSSILCNLFYAEMEREVLGFVDSDAALLLRLVDDFLLVTLDPDLAMRFLRVMIPGQPRYGISVNPAKSLVNFAASVEGAQIPRLIDTTLFPYCGSLIDTQTLELFKDPDRILDGAESVRAALSDSLTIESTRRPGRAFHRKILGWFKLSLHPMYLDRGHNSGAAVLSNLYSTFITSAMKMYRYARSLGGHPSAELVMRTIRDVIQLGHRLIRGRHGGGSPSSSSPPASVFCHVSYSEMQYLGCAAFHFVLSRKQTRYVRVVRWLGAVIRAGGAGHAATGFLGEVVRTGNLTYSSWRF</sequence>
<keyword evidence="4 13" id="KW-0158">Chromosome</keyword>
<comment type="function">
    <text evidence="13">Telomerase is a ribonucleoprotein enzyme essential for the replication of chromosome termini in most eukaryotes. It elongates telomeres. It is a reverse transcriptase that adds simple sequence repeats to chromosome ends by copying a template sequence within the RNA component of the enzyme.</text>
</comment>
<dbReference type="PRINTS" id="PR01365">
    <property type="entry name" value="TELOMERASERT"/>
</dbReference>
<keyword evidence="17" id="KW-1185">Reference proteome</keyword>
<evidence type="ECO:0000256" key="7">
    <source>
        <dbReference type="ARBA" id="ARBA00022723"/>
    </source>
</evidence>
<dbReference type="Proteomes" id="UP000034291">
    <property type="component" value="Unassembled WGS sequence"/>
</dbReference>
<dbReference type="SMART" id="SM00975">
    <property type="entry name" value="Telomerase_RBD"/>
    <property type="match status" value="1"/>
</dbReference>
<keyword evidence="8 13" id="KW-0460">Magnesium</keyword>
<dbReference type="InterPro" id="IPR000477">
    <property type="entry name" value="RT_dom"/>
</dbReference>
<gene>
    <name evidence="16" type="ORF">ARAM_003227</name>
</gene>
<evidence type="ECO:0000256" key="10">
    <source>
        <dbReference type="ARBA" id="ARBA00022918"/>
    </source>
</evidence>
<dbReference type="PROSITE" id="PS50878">
    <property type="entry name" value="RT_POL"/>
    <property type="match status" value="1"/>
</dbReference>
<evidence type="ECO:0000256" key="3">
    <source>
        <dbReference type="ARBA" id="ARBA00016182"/>
    </source>
</evidence>
<evidence type="ECO:0000256" key="11">
    <source>
        <dbReference type="ARBA" id="ARBA00023242"/>
    </source>
</evidence>
<dbReference type="CDD" id="cd01648">
    <property type="entry name" value="TERT"/>
    <property type="match status" value="1"/>
</dbReference>
<feature type="region of interest" description="Disordered" evidence="14">
    <location>
        <begin position="501"/>
        <end position="523"/>
    </location>
</feature>
<protein>
    <recommendedName>
        <fullName evidence="3 13">Telomerase reverse transcriptase</fullName>
        <ecNumber evidence="2 13">2.7.7.49</ecNumber>
    </recommendedName>
    <alternativeName>
        <fullName evidence="13">Telomerase catalytic subunit</fullName>
    </alternativeName>
</protein>
<dbReference type="GO" id="GO:0046872">
    <property type="term" value="F:metal ion binding"/>
    <property type="evidence" value="ECO:0007669"/>
    <property type="project" value="UniProtKB-KW"/>
</dbReference>
<dbReference type="SUPFAM" id="SSF56672">
    <property type="entry name" value="DNA/RNA polymerases"/>
    <property type="match status" value="1"/>
</dbReference>
<comment type="caution">
    <text evidence="16">The sequence shown here is derived from an EMBL/GenBank/DDBJ whole genome shotgun (WGS) entry which is preliminary data.</text>
</comment>
<evidence type="ECO:0000259" key="15">
    <source>
        <dbReference type="PROSITE" id="PS50878"/>
    </source>
</evidence>
<evidence type="ECO:0000256" key="8">
    <source>
        <dbReference type="ARBA" id="ARBA00022842"/>
    </source>
</evidence>
<organism evidence="16 17">
    <name type="scientific">Aspergillus rambellii</name>
    <dbReference type="NCBI Taxonomy" id="308745"/>
    <lineage>
        <taxon>Eukaryota</taxon>
        <taxon>Fungi</taxon>
        <taxon>Dikarya</taxon>
        <taxon>Ascomycota</taxon>
        <taxon>Pezizomycotina</taxon>
        <taxon>Eurotiomycetes</taxon>
        <taxon>Eurotiomycetidae</taxon>
        <taxon>Eurotiales</taxon>
        <taxon>Aspergillaceae</taxon>
        <taxon>Aspergillus</taxon>
        <taxon>Aspergillus subgen. Nidulantes</taxon>
    </lineage>
</organism>
<dbReference type="PANTHER" id="PTHR12066">
    <property type="entry name" value="TELOMERASE REVERSE TRANSCRIPTASE"/>
    <property type="match status" value="1"/>
</dbReference>
<keyword evidence="7 13" id="KW-0479">Metal-binding</keyword>
<evidence type="ECO:0000313" key="17">
    <source>
        <dbReference type="Proteomes" id="UP000034291"/>
    </source>
</evidence>
<evidence type="ECO:0000256" key="12">
    <source>
        <dbReference type="ARBA" id="ARBA00048173"/>
    </source>
</evidence>
<dbReference type="PANTHER" id="PTHR12066:SF0">
    <property type="entry name" value="TELOMERASE REVERSE TRANSCRIPTASE"/>
    <property type="match status" value="1"/>
</dbReference>
<keyword evidence="9 13" id="KW-0779">Telomere</keyword>
<proteinExistence type="inferred from homology"/>
<keyword evidence="6 13" id="KW-0548">Nucleotidyltransferase</keyword>
<evidence type="ECO:0000256" key="13">
    <source>
        <dbReference type="RuleBase" id="RU365061"/>
    </source>
</evidence>
<name>A0A0F8UDF1_9EURO</name>
<dbReference type="Gene3D" id="1.10.357.90">
    <property type="match status" value="1"/>
</dbReference>
<dbReference type="GO" id="GO:0000333">
    <property type="term" value="C:telomerase catalytic core complex"/>
    <property type="evidence" value="ECO:0007669"/>
    <property type="project" value="TreeGrafter"/>
</dbReference>
<dbReference type="InterPro" id="IPR043502">
    <property type="entry name" value="DNA/RNA_pol_sf"/>
</dbReference>
<evidence type="ECO:0000313" key="16">
    <source>
        <dbReference type="EMBL" id="KKK17603.1"/>
    </source>
</evidence>
<evidence type="ECO:0000256" key="14">
    <source>
        <dbReference type="SAM" id="MobiDB-lite"/>
    </source>
</evidence>
<dbReference type="Gene3D" id="1.10.132.70">
    <property type="match status" value="1"/>
</dbReference>
<accession>A0A0F8UDF1</accession>
<dbReference type="GO" id="GO:0007004">
    <property type="term" value="P:telomere maintenance via telomerase"/>
    <property type="evidence" value="ECO:0007669"/>
    <property type="project" value="TreeGrafter"/>
</dbReference>
<dbReference type="GO" id="GO:0003720">
    <property type="term" value="F:telomerase activity"/>
    <property type="evidence" value="ECO:0007669"/>
    <property type="project" value="InterPro"/>
</dbReference>
<dbReference type="EC" id="2.7.7.49" evidence="2 13"/>
<dbReference type="GO" id="GO:0070034">
    <property type="term" value="F:telomerase RNA binding"/>
    <property type="evidence" value="ECO:0007669"/>
    <property type="project" value="TreeGrafter"/>
</dbReference>
<comment type="similarity">
    <text evidence="1 13">Belongs to the reverse transcriptase family. Telomerase subfamily.</text>
</comment>
<dbReference type="GO" id="GO:0042162">
    <property type="term" value="F:telomeric DNA binding"/>
    <property type="evidence" value="ECO:0007669"/>
    <property type="project" value="TreeGrafter"/>
</dbReference>
<dbReference type="InterPro" id="IPR049139">
    <property type="entry name" value="TERT_C"/>
</dbReference>
<comment type="catalytic activity">
    <reaction evidence="12 13">
        <text>DNA(n) + a 2'-deoxyribonucleoside 5'-triphosphate = DNA(n+1) + diphosphate</text>
        <dbReference type="Rhea" id="RHEA:22508"/>
        <dbReference type="Rhea" id="RHEA-COMP:17339"/>
        <dbReference type="Rhea" id="RHEA-COMP:17340"/>
        <dbReference type="ChEBI" id="CHEBI:33019"/>
        <dbReference type="ChEBI" id="CHEBI:61560"/>
        <dbReference type="ChEBI" id="CHEBI:173112"/>
        <dbReference type="EC" id="2.7.7.49"/>
    </reaction>
</comment>
<keyword evidence="11 13" id="KW-0539">Nucleus</keyword>
<keyword evidence="5 13" id="KW-0808">Transferase</keyword>
<evidence type="ECO:0000256" key="6">
    <source>
        <dbReference type="ARBA" id="ARBA00022695"/>
    </source>
</evidence>
<evidence type="ECO:0000256" key="9">
    <source>
        <dbReference type="ARBA" id="ARBA00022895"/>
    </source>
</evidence>
<keyword evidence="10 13" id="KW-0695">RNA-directed DNA polymerase</keyword>
<comment type="subcellular location">
    <subcellularLocation>
        <location evidence="13">Nucleus</location>
    </subcellularLocation>
    <subcellularLocation>
        <location evidence="13">Chromosome</location>
        <location evidence="13">Telomere</location>
    </subcellularLocation>
</comment>
<feature type="region of interest" description="Disordered" evidence="14">
    <location>
        <begin position="1"/>
        <end position="40"/>
    </location>
</feature>
<dbReference type="Pfam" id="PF21399">
    <property type="entry name" value="TERT_C"/>
    <property type="match status" value="1"/>
</dbReference>
<dbReference type="GO" id="GO:0000781">
    <property type="term" value="C:chromosome, telomeric region"/>
    <property type="evidence" value="ECO:0007669"/>
    <property type="project" value="UniProtKB-SubCell"/>
</dbReference>
<dbReference type="InterPro" id="IPR003545">
    <property type="entry name" value="Telomerase_RT"/>
</dbReference>
<dbReference type="InterPro" id="IPR021891">
    <property type="entry name" value="Telomerase_RBD"/>
</dbReference>